<dbReference type="PANTHER" id="PTHR21481">
    <property type="entry name" value="PROTEIN CLEC16A"/>
    <property type="match status" value="1"/>
</dbReference>
<dbReference type="AlphaFoldDB" id="A0AA38LAZ7"/>
<dbReference type="GO" id="GO:0016197">
    <property type="term" value="P:endosomal transport"/>
    <property type="evidence" value="ECO:0007669"/>
    <property type="project" value="TreeGrafter"/>
</dbReference>
<dbReference type="Proteomes" id="UP000824469">
    <property type="component" value="Unassembled WGS sequence"/>
</dbReference>
<accession>A0AA38LAZ7</accession>
<evidence type="ECO:0000313" key="1">
    <source>
        <dbReference type="EMBL" id="KAH9318604.1"/>
    </source>
</evidence>
<dbReference type="GO" id="GO:0005770">
    <property type="term" value="C:late endosome"/>
    <property type="evidence" value="ECO:0007669"/>
    <property type="project" value="TreeGrafter"/>
</dbReference>
<proteinExistence type="predicted"/>
<comment type="caution">
    <text evidence="1">The sequence shown here is derived from an EMBL/GenBank/DDBJ whole genome shotgun (WGS) entry which is preliminary data.</text>
</comment>
<dbReference type="EMBL" id="JAHRHJ020000004">
    <property type="protein sequence ID" value="KAH9318604.1"/>
    <property type="molecule type" value="Genomic_DNA"/>
</dbReference>
<reference evidence="1 2" key="1">
    <citation type="journal article" date="2021" name="Nat. Plants">
        <title>The Taxus genome provides insights into paclitaxel biosynthesis.</title>
        <authorList>
            <person name="Xiong X."/>
            <person name="Gou J."/>
            <person name="Liao Q."/>
            <person name="Li Y."/>
            <person name="Zhou Q."/>
            <person name="Bi G."/>
            <person name="Li C."/>
            <person name="Du R."/>
            <person name="Wang X."/>
            <person name="Sun T."/>
            <person name="Guo L."/>
            <person name="Liang H."/>
            <person name="Lu P."/>
            <person name="Wu Y."/>
            <person name="Zhang Z."/>
            <person name="Ro D.K."/>
            <person name="Shang Y."/>
            <person name="Huang S."/>
            <person name="Yan J."/>
        </authorList>
    </citation>
    <scope>NUCLEOTIDE SEQUENCE [LARGE SCALE GENOMIC DNA]</scope>
    <source>
        <strain evidence="1">Ta-2019</strain>
    </source>
</reference>
<evidence type="ECO:0000313" key="2">
    <source>
        <dbReference type="Proteomes" id="UP000824469"/>
    </source>
</evidence>
<sequence>MMALESKTSSLPDSIIAFTEEEVVENVTSHIRIIPSKVLNSLEGSLLMVQGRIDGATKPFTMNSISRLVALQSDIARFGPSLEDVEECIKVLNGGLLQFRTEKKVVAKTDEKMLNYMFDNSARKGALQFTHTFDFSLGFLGVDYNRNVILMIDCVFASPLHVVDDFAHVFLRSLEAAYKNASDNLLNEINDSCCDLILKTLLDEWKDCKKALEVPALHKDIRLIILPDSPSIIPDGNFSSFMIRERMLDASKVFVLFHQVMNLILRGTLPEIPPSDLIKEFPASSRAKSAGLDSLSLRVGVEVNLGDAVPCRIAFEEGKELHVYMLAVVKGASGWLLLAEEVLFKPQRGVVFAYAPLAGLKPKVDEIHPRWLHLQIRSDDLPSFGSKLVGITIGRNRTNQVPDGSWTLAFSDEQS</sequence>
<dbReference type="GO" id="GO:0007034">
    <property type="term" value="P:vacuolar transport"/>
    <property type="evidence" value="ECO:0007669"/>
    <property type="project" value="TreeGrafter"/>
</dbReference>
<feature type="non-terminal residue" evidence="1">
    <location>
        <position position="415"/>
    </location>
</feature>
<dbReference type="GO" id="GO:1901096">
    <property type="term" value="P:regulation of autophagosome maturation"/>
    <property type="evidence" value="ECO:0007669"/>
    <property type="project" value="TreeGrafter"/>
</dbReference>
<gene>
    <name evidence="1" type="ORF">KI387_020373</name>
</gene>
<dbReference type="GO" id="GO:0005794">
    <property type="term" value="C:Golgi apparatus"/>
    <property type="evidence" value="ECO:0007669"/>
    <property type="project" value="TreeGrafter"/>
</dbReference>
<keyword evidence="2" id="KW-1185">Reference proteome</keyword>
<organism evidence="1 2">
    <name type="scientific">Taxus chinensis</name>
    <name type="common">Chinese yew</name>
    <name type="synonym">Taxus wallichiana var. chinensis</name>
    <dbReference type="NCBI Taxonomy" id="29808"/>
    <lineage>
        <taxon>Eukaryota</taxon>
        <taxon>Viridiplantae</taxon>
        <taxon>Streptophyta</taxon>
        <taxon>Embryophyta</taxon>
        <taxon>Tracheophyta</taxon>
        <taxon>Spermatophyta</taxon>
        <taxon>Pinopsida</taxon>
        <taxon>Pinidae</taxon>
        <taxon>Conifers II</taxon>
        <taxon>Cupressales</taxon>
        <taxon>Taxaceae</taxon>
        <taxon>Taxus</taxon>
    </lineage>
</organism>
<dbReference type="PANTHER" id="PTHR21481:SF0">
    <property type="entry name" value="PROTEIN CLEC16A"/>
    <property type="match status" value="1"/>
</dbReference>
<dbReference type="InterPro" id="IPR039272">
    <property type="entry name" value="CLEC16A/TT9"/>
</dbReference>
<name>A0AA38LAZ7_TAXCH</name>
<protein>
    <submittedName>
        <fullName evidence="1">Uncharacterized protein</fullName>
    </submittedName>
</protein>